<name>A0ABQ2DHE5_9DEIO</name>
<evidence type="ECO:0000313" key="3">
    <source>
        <dbReference type="Proteomes" id="UP000632222"/>
    </source>
</evidence>
<dbReference type="Pfam" id="PF01526">
    <property type="entry name" value="DDE_Tnp_Tn3"/>
    <property type="match status" value="1"/>
</dbReference>
<evidence type="ECO:0000313" key="2">
    <source>
        <dbReference type="EMBL" id="GGJ55562.1"/>
    </source>
</evidence>
<organism evidence="2 3">
    <name type="scientific">Deinococcus roseus</name>
    <dbReference type="NCBI Taxonomy" id="392414"/>
    <lineage>
        <taxon>Bacteria</taxon>
        <taxon>Thermotogati</taxon>
        <taxon>Deinococcota</taxon>
        <taxon>Deinococci</taxon>
        <taxon>Deinococcales</taxon>
        <taxon>Deinococcaceae</taxon>
        <taxon>Deinococcus</taxon>
    </lineage>
</organism>
<accession>A0ABQ2DHE5</accession>
<reference evidence="3" key="1">
    <citation type="journal article" date="2019" name="Int. J. Syst. Evol. Microbiol.">
        <title>The Global Catalogue of Microorganisms (GCM) 10K type strain sequencing project: providing services to taxonomists for standard genome sequencing and annotation.</title>
        <authorList>
            <consortium name="The Broad Institute Genomics Platform"/>
            <consortium name="The Broad Institute Genome Sequencing Center for Infectious Disease"/>
            <person name="Wu L."/>
            <person name="Ma J."/>
        </authorList>
    </citation>
    <scope>NUCLEOTIDE SEQUENCE [LARGE SCALE GENOMIC DNA]</scope>
    <source>
        <strain evidence="3">JCM 14370</strain>
    </source>
</reference>
<dbReference type="InterPro" id="IPR002513">
    <property type="entry name" value="Tn3_Tnp_DDE_dom"/>
</dbReference>
<sequence>MFRPLSGLQSKLTDPVSRYITTVFCYGCNLGATQAARSLPGMSRRDFEWINQHHITEKSLQEASTLVINAYHQFQLPKLWGSGEHASADGTKWEMFENNLMSEYHIRYGGFGGLGYYHVSDKYIALFSHFIPCGVWEAVHIIDGLLQNTSDIQPDKLHADTQGQSAPVFGMAYLLGIELLPRIRNWQDLHFFRADKKDSHATIGGLFKGSIDWELIETHLPDLLRIAVSIKLGRISAATVLKRLSSFNRKNKVYQAFKELGLAVRTIFLLRYISDPKLRSGIFRETNKSEQFNNFVQWSFFGGEGIVQTHHRDMQRKLIKYNLLVANCLVFHTVYLLTRQLREFEQQGQPVPEEVLRHLNPFWVGHLNRFGRYDWEVSRVPEPVVLDYKSN</sequence>
<keyword evidence="3" id="KW-1185">Reference proteome</keyword>
<dbReference type="EMBL" id="BMOD01000033">
    <property type="protein sequence ID" value="GGJ55562.1"/>
    <property type="molecule type" value="Genomic_DNA"/>
</dbReference>
<evidence type="ECO:0000259" key="1">
    <source>
        <dbReference type="Pfam" id="PF01526"/>
    </source>
</evidence>
<dbReference type="RefSeq" id="WP_189007988.1">
    <property type="nucleotide sequence ID" value="NZ_BMOD01000033.1"/>
</dbReference>
<gene>
    <name evidence="2" type="ORF">GCM10008938_47180</name>
</gene>
<comment type="caution">
    <text evidence="2">The sequence shown here is derived from an EMBL/GenBank/DDBJ whole genome shotgun (WGS) entry which is preliminary data.</text>
</comment>
<protein>
    <recommendedName>
        <fullName evidence="1">Tn3 transposase DDE domain-containing protein</fullName>
    </recommendedName>
</protein>
<dbReference type="Proteomes" id="UP000632222">
    <property type="component" value="Unassembled WGS sequence"/>
</dbReference>
<feature type="domain" description="Tn3 transposase DDE" evidence="1">
    <location>
        <begin position="2"/>
        <end position="373"/>
    </location>
</feature>
<proteinExistence type="predicted"/>